<keyword evidence="2" id="KW-0808">Transferase</keyword>
<evidence type="ECO:0000259" key="1">
    <source>
        <dbReference type="PROSITE" id="PS51186"/>
    </source>
</evidence>
<reference evidence="2 3" key="1">
    <citation type="submission" date="2019-03" db="EMBL/GenBank/DDBJ databases">
        <title>Genomic Encyclopedia of Type Strains, Phase IV (KMG-IV): sequencing the most valuable type-strain genomes for metagenomic binning, comparative biology and taxonomic classification.</title>
        <authorList>
            <person name="Goeker M."/>
        </authorList>
    </citation>
    <scope>NUCLEOTIDE SEQUENCE [LARGE SCALE GENOMIC DNA]</scope>
    <source>
        <strain evidence="2 3">DSM 19377</strain>
    </source>
</reference>
<accession>A0A4R2P8J3</accession>
<gene>
    <name evidence="2" type="ORF">EV207_105157</name>
</gene>
<dbReference type="GO" id="GO:0016747">
    <property type="term" value="F:acyltransferase activity, transferring groups other than amino-acyl groups"/>
    <property type="evidence" value="ECO:0007669"/>
    <property type="project" value="InterPro"/>
</dbReference>
<dbReference type="AlphaFoldDB" id="A0A4R2P8J3"/>
<dbReference type="InterPro" id="IPR000182">
    <property type="entry name" value="GNAT_dom"/>
</dbReference>
<dbReference type="EMBL" id="SLXK01000005">
    <property type="protein sequence ID" value="TCP30628.1"/>
    <property type="molecule type" value="Genomic_DNA"/>
</dbReference>
<evidence type="ECO:0000313" key="2">
    <source>
        <dbReference type="EMBL" id="TCP30628.1"/>
    </source>
</evidence>
<dbReference type="Pfam" id="PF13302">
    <property type="entry name" value="Acetyltransf_3"/>
    <property type="match status" value="1"/>
</dbReference>
<name>A0A4R2P8J3_9BACL</name>
<feature type="domain" description="N-acetyltransferase" evidence="1">
    <location>
        <begin position="14"/>
        <end position="181"/>
    </location>
</feature>
<comment type="caution">
    <text evidence="2">The sequence shown here is derived from an EMBL/GenBank/DDBJ whole genome shotgun (WGS) entry which is preliminary data.</text>
</comment>
<organism evidence="2 3">
    <name type="scientific">Scopulibacillus darangshiensis</name>
    <dbReference type="NCBI Taxonomy" id="442528"/>
    <lineage>
        <taxon>Bacteria</taxon>
        <taxon>Bacillati</taxon>
        <taxon>Bacillota</taxon>
        <taxon>Bacilli</taxon>
        <taxon>Bacillales</taxon>
        <taxon>Sporolactobacillaceae</taxon>
        <taxon>Scopulibacillus</taxon>
    </lineage>
</organism>
<dbReference type="PROSITE" id="PS51186">
    <property type="entry name" value="GNAT"/>
    <property type="match status" value="1"/>
</dbReference>
<dbReference type="Proteomes" id="UP000295416">
    <property type="component" value="Unassembled WGS sequence"/>
</dbReference>
<dbReference type="SUPFAM" id="SSF55729">
    <property type="entry name" value="Acyl-CoA N-acyltransferases (Nat)"/>
    <property type="match status" value="1"/>
</dbReference>
<dbReference type="Gene3D" id="3.40.630.30">
    <property type="match status" value="1"/>
</dbReference>
<protein>
    <submittedName>
        <fullName evidence="2">RimJ/RimL family protein N-acetyltransferase</fullName>
    </submittedName>
</protein>
<dbReference type="PANTHER" id="PTHR43415:SF4">
    <property type="entry name" value="N-ACETYLTRANSFERASE DOMAIN-CONTAINING PROTEIN"/>
    <property type="match status" value="1"/>
</dbReference>
<evidence type="ECO:0000313" key="3">
    <source>
        <dbReference type="Proteomes" id="UP000295416"/>
    </source>
</evidence>
<keyword evidence="3" id="KW-1185">Reference proteome</keyword>
<dbReference type="InterPro" id="IPR016181">
    <property type="entry name" value="Acyl_CoA_acyltransferase"/>
</dbReference>
<proteinExistence type="predicted"/>
<sequence length="191" mass="22770">MKMETDIRLIGKKVILRPIREADYRTLWNFTYGEQNPEWKKWDAPYFPLEWISYDAYVEKKKMQAALCKTSQMAIVADNNVIGMVSYYWEHKASNWLEAGIVIYDTRYWNGGYGTEAMTLWVGHLFTTMPLVRVGITTWSGNKRMMRTAEKIGMQLEGRLRKCRYYNGKYYDSIRMGMLREEWDNLQENNH</sequence>
<dbReference type="PANTHER" id="PTHR43415">
    <property type="entry name" value="SPERMIDINE N(1)-ACETYLTRANSFERASE"/>
    <property type="match status" value="1"/>
</dbReference>